<dbReference type="GO" id="GO:0006879">
    <property type="term" value="P:intracellular iron ion homeostasis"/>
    <property type="evidence" value="ECO:0007669"/>
    <property type="project" value="UniProtKB-KW"/>
</dbReference>
<dbReference type="SUPFAM" id="SSF47240">
    <property type="entry name" value="Ferritin-like"/>
    <property type="match status" value="1"/>
</dbReference>
<evidence type="ECO:0000313" key="9">
    <source>
        <dbReference type="EMBL" id="SFK35038.1"/>
    </source>
</evidence>
<feature type="binding site" evidence="6">
    <location>
        <position position="85"/>
    </location>
    <ligand>
        <name>Fe cation</name>
        <dbReference type="ChEBI" id="CHEBI:24875"/>
    </ligand>
</feature>
<dbReference type="PANTHER" id="PTHR30295">
    <property type="entry name" value="BACTERIOFERRITIN"/>
    <property type="match status" value="1"/>
</dbReference>
<feature type="domain" description="Ferritin-like diiron" evidence="8">
    <location>
        <begin position="32"/>
        <end position="182"/>
    </location>
</feature>
<dbReference type="Pfam" id="PF00210">
    <property type="entry name" value="Ferritin"/>
    <property type="match status" value="1"/>
</dbReference>
<evidence type="ECO:0000256" key="3">
    <source>
        <dbReference type="ARBA" id="ARBA00022434"/>
    </source>
</evidence>
<keyword evidence="6" id="KW-0479">Metal-binding</keyword>
<dbReference type="CDD" id="cd00657">
    <property type="entry name" value="Ferritin_like"/>
    <property type="match status" value="1"/>
</dbReference>
<evidence type="ECO:0000256" key="2">
    <source>
        <dbReference type="ARBA" id="ARBA00013107"/>
    </source>
</evidence>
<dbReference type="PANTHER" id="PTHR30295:SF1">
    <property type="entry name" value="DNA PROTECTION DURING STARVATION PROTEIN"/>
    <property type="match status" value="1"/>
</dbReference>
<dbReference type="PIRSF" id="PIRSF018063">
    <property type="entry name" value="Ferrtn_UCP018063"/>
    <property type="match status" value="1"/>
</dbReference>
<dbReference type="GO" id="GO:0008199">
    <property type="term" value="F:ferric iron binding"/>
    <property type="evidence" value="ECO:0007669"/>
    <property type="project" value="InterPro"/>
</dbReference>
<feature type="binding site" evidence="6">
    <location>
        <position position="49"/>
    </location>
    <ligand>
        <name>Fe cation</name>
        <dbReference type="ChEBI" id="CHEBI:24875"/>
    </ligand>
</feature>
<dbReference type="GO" id="GO:0006826">
    <property type="term" value="P:iron ion transport"/>
    <property type="evidence" value="ECO:0007669"/>
    <property type="project" value="InterPro"/>
</dbReference>
<dbReference type="InterPro" id="IPR002024">
    <property type="entry name" value="Bacterioferritin"/>
</dbReference>
<proteinExistence type="inferred from homology"/>
<dbReference type="GO" id="GO:0005829">
    <property type="term" value="C:cytosol"/>
    <property type="evidence" value="ECO:0007669"/>
    <property type="project" value="TreeGrafter"/>
</dbReference>
<comment type="catalytic activity">
    <reaction evidence="5">
        <text>Fe(2+)(in) = Fe(2+)(out)</text>
        <dbReference type="Rhea" id="RHEA:28486"/>
        <dbReference type="ChEBI" id="CHEBI:29033"/>
    </reaction>
</comment>
<keyword evidence="3" id="KW-0409">Iron storage</keyword>
<dbReference type="GO" id="GO:0020037">
    <property type="term" value="F:heme binding"/>
    <property type="evidence" value="ECO:0007669"/>
    <property type="project" value="TreeGrafter"/>
</dbReference>
<keyword evidence="10" id="KW-1185">Reference proteome</keyword>
<evidence type="ECO:0000256" key="5">
    <source>
        <dbReference type="ARBA" id="ARBA00036243"/>
    </source>
</evidence>
<dbReference type="EC" id="1.16.3.1" evidence="2"/>
<dbReference type="RefSeq" id="WP_008210100.1">
    <property type="nucleotide sequence ID" value="NZ_FOSR01000002.1"/>
</dbReference>
<evidence type="ECO:0000256" key="1">
    <source>
        <dbReference type="ARBA" id="ARBA00008093"/>
    </source>
</evidence>
<organism evidence="9 10">
    <name type="scientific">Rhodanobacter glycinis</name>
    <dbReference type="NCBI Taxonomy" id="582702"/>
    <lineage>
        <taxon>Bacteria</taxon>
        <taxon>Pseudomonadati</taxon>
        <taxon>Pseudomonadota</taxon>
        <taxon>Gammaproteobacteria</taxon>
        <taxon>Lysobacterales</taxon>
        <taxon>Rhodanobacteraceae</taxon>
        <taxon>Rhodanobacter</taxon>
    </lineage>
</organism>
<dbReference type="InterPro" id="IPR014490">
    <property type="entry name" value="Dps-like"/>
</dbReference>
<evidence type="ECO:0000256" key="4">
    <source>
        <dbReference type="ARBA" id="ARBA00023004"/>
    </source>
</evidence>
<dbReference type="InterPro" id="IPR012347">
    <property type="entry name" value="Ferritin-like"/>
</dbReference>
<evidence type="ECO:0000256" key="6">
    <source>
        <dbReference type="PIRSR" id="PIRSR018063-50"/>
    </source>
</evidence>
<feature type="region of interest" description="Disordered" evidence="7">
    <location>
        <begin position="169"/>
        <end position="204"/>
    </location>
</feature>
<keyword evidence="4 6" id="KW-0408">Iron</keyword>
<comment type="similarity">
    <text evidence="1">Belongs to the bacterioferritin family.</text>
</comment>
<name>A0A1I3YT60_9GAMM</name>
<dbReference type="InterPro" id="IPR009040">
    <property type="entry name" value="Ferritin-like_diiron"/>
</dbReference>
<dbReference type="PROSITE" id="PS50905">
    <property type="entry name" value="FERRITIN_LIKE"/>
    <property type="match status" value="1"/>
</dbReference>
<evidence type="ECO:0000313" key="10">
    <source>
        <dbReference type="Proteomes" id="UP000198725"/>
    </source>
</evidence>
<gene>
    <name evidence="9" type="ORF">SAMN05192579_10232</name>
</gene>
<sequence>MPKAKPFVSDIENIRKRARQDIDKGAMTAGYKADRTTVIKLLNHALATEIVCVLRYKYHYYMASGIHSQAIKEEFLQHANEEQGHADLIAERITQLDGKPNLSPEGLLSRSHSDYVEGEDIVDMIKEDLVAERIAIDSYREMIDYVGSADPTTRRVLESILAMEEEHAEDMNTLLEQLGKKGEPAKSAPQRKTTGGKTAAHKRS</sequence>
<protein>
    <recommendedName>
        <fullName evidence="2">ferroxidase</fullName>
        <ecNumber evidence="2">1.16.3.1</ecNumber>
    </recommendedName>
</protein>
<dbReference type="Proteomes" id="UP000198725">
    <property type="component" value="Unassembled WGS sequence"/>
</dbReference>
<evidence type="ECO:0000259" key="8">
    <source>
        <dbReference type="PROSITE" id="PS50905"/>
    </source>
</evidence>
<dbReference type="Gene3D" id="1.20.1260.10">
    <property type="match status" value="1"/>
</dbReference>
<accession>A0A1I3YT60</accession>
<dbReference type="EMBL" id="FOSR01000002">
    <property type="protein sequence ID" value="SFK35038.1"/>
    <property type="molecule type" value="Genomic_DNA"/>
</dbReference>
<dbReference type="InterPro" id="IPR008331">
    <property type="entry name" value="Ferritin_DPS_dom"/>
</dbReference>
<feature type="binding site" evidence="6">
    <location>
        <position position="164"/>
    </location>
    <ligand>
        <name>Fe cation</name>
        <dbReference type="ChEBI" id="CHEBI:24875"/>
    </ligand>
</feature>
<feature type="binding site" evidence="6">
    <location>
        <position position="167"/>
    </location>
    <ligand>
        <name>Fe cation</name>
        <dbReference type="ChEBI" id="CHEBI:24875"/>
    </ligand>
</feature>
<dbReference type="GO" id="GO:0004322">
    <property type="term" value="F:ferroxidase activity"/>
    <property type="evidence" value="ECO:0007669"/>
    <property type="project" value="UniProtKB-EC"/>
</dbReference>
<dbReference type="PRINTS" id="PR00601">
    <property type="entry name" value="BACFERRITIN"/>
</dbReference>
<feature type="binding site" evidence="6">
    <location>
        <position position="132"/>
    </location>
    <ligand>
        <name>Fe cation</name>
        <dbReference type="ChEBI" id="CHEBI:24875"/>
    </ligand>
</feature>
<dbReference type="AlphaFoldDB" id="A0A1I3YT60"/>
<reference evidence="10" key="1">
    <citation type="submission" date="2016-10" db="EMBL/GenBank/DDBJ databases">
        <authorList>
            <person name="Varghese N."/>
            <person name="Submissions S."/>
        </authorList>
    </citation>
    <scope>NUCLEOTIDE SEQUENCE [LARGE SCALE GENOMIC DNA]</scope>
    <source>
        <strain evidence="10">MO64</strain>
    </source>
</reference>
<evidence type="ECO:0000256" key="7">
    <source>
        <dbReference type="SAM" id="MobiDB-lite"/>
    </source>
</evidence>
<dbReference type="InterPro" id="IPR009078">
    <property type="entry name" value="Ferritin-like_SF"/>
</dbReference>